<evidence type="ECO:0000313" key="5">
    <source>
        <dbReference type="EMBL" id="SVB39228.1"/>
    </source>
</evidence>
<evidence type="ECO:0000256" key="1">
    <source>
        <dbReference type="ARBA" id="ARBA00022448"/>
    </source>
</evidence>
<dbReference type="SUPFAM" id="SSF52540">
    <property type="entry name" value="P-loop containing nucleoside triphosphate hydrolases"/>
    <property type="match status" value="1"/>
</dbReference>
<dbReference type="GO" id="GO:0015808">
    <property type="term" value="P:L-alanine transport"/>
    <property type="evidence" value="ECO:0007669"/>
    <property type="project" value="TreeGrafter"/>
</dbReference>
<dbReference type="GO" id="GO:0005524">
    <property type="term" value="F:ATP binding"/>
    <property type="evidence" value="ECO:0007669"/>
    <property type="project" value="UniProtKB-KW"/>
</dbReference>
<gene>
    <name evidence="5" type="ORF">METZ01_LOCUS192082</name>
</gene>
<dbReference type="GO" id="GO:0042941">
    <property type="term" value="P:D-alanine transmembrane transport"/>
    <property type="evidence" value="ECO:0007669"/>
    <property type="project" value="TreeGrafter"/>
</dbReference>
<dbReference type="PANTHER" id="PTHR45772">
    <property type="entry name" value="CONSERVED COMPONENT OF ABC TRANSPORTER FOR NATURAL AMINO ACIDS-RELATED"/>
    <property type="match status" value="1"/>
</dbReference>
<dbReference type="AlphaFoldDB" id="A0A382DLF7"/>
<name>A0A382DLF7_9ZZZZ</name>
<dbReference type="GO" id="GO:0015188">
    <property type="term" value="F:L-isoleucine transmembrane transporter activity"/>
    <property type="evidence" value="ECO:0007669"/>
    <property type="project" value="TreeGrafter"/>
</dbReference>
<dbReference type="GO" id="GO:0005304">
    <property type="term" value="F:L-valine transmembrane transporter activity"/>
    <property type="evidence" value="ECO:0007669"/>
    <property type="project" value="TreeGrafter"/>
</dbReference>
<dbReference type="InterPro" id="IPR027417">
    <property type="entry name" value="P-loop_NTPase"/>
</dbReference>
<feature type="non-terminal residue" evidence="5">
    <location>
        <position position="146"/>
    </location>
</feature>
<keyword evidence="1" id="KW-0813">Transport</keyword>
<keyword evidence="2" id="KW-0547">Nucleotide-binding</keyword>
<reference evidence="5" key="1">
    <citation type="submission" date="2018-05" db="EMBL/GenBank/DDBJ databases">
        <authorList>
            <person name="Lanie J.A."/>
            <person name="Ng W.-L."/>
            <person name="Kazmierczak K.M."/>
            <person name="Andrzejewski T.M."/>
            <person name="Davidsen T.M."/>
            <person name="Wayne K.J."/>
            <person name="Tettelin H."/>
            <person name="Glass J.I."/>
            <person name="Rusch D."/>
            <person name="Podicherti R."/>
            <person name="Tsui H.-C.T."/>
            <person name="Winkler M.E."/>
        </authorList>
    </citation>
    <scope>NUCLEOTIDE SEQUENCE</scope>
</reference>
<dbReference type="EMBL" id="UINC01039979">
    <property type="protein sequence ID" value="SVB39228.1"/>
    <property type="molecule type" value="Genomic_DNA"/>
</dbReference>
<sequence length="146" mass="15820">MTVIPGEIVGVMGANGAGKTTLFSLIAGHDKPTAGEIKFDGHHLKGRSPDQICRMGIARTFQIVRPLRGLSVLDNITIAVRFGDSRTTREPEIIKRSHEILENLELEDRAPQSAGTLTLSDQKRLEVARAVATGPRLLLLDEVMAG</sequence>
<keyword evidence="3" id="KW-0067">ATP-binding</keyword>
<proteinExistence type="predicted"/>
<organism evidence="5">
    <name type="scientific">marine metagenome</name>
    <dbReference type="NCBI Taxonomy" id="408172"/>
    <lineage>
        <taxon>unclassified sequences</taxon>
        <taxon>metagenomes</taxon>
        <taxon>ecological metagenomes</taxon>
    </lineage>
</organism>
<dbReference type="InterPro" id="IPR003439">
    <property type="entry name" value="ABC_transporter-like_ATP-bd"/>
</dbReference>
<accession>A0A382DLF7</accession>
<dbReference type="Gene3D" id="3.40.50.300">
    <property type="entry name" value="P-loop containing nucleotide triphosphate hydrolases"/>
    <property type="match status" value="1"/>
</dbReference>
<dbReference type="Pfam" id="PF00005">
    <property type="entry name" value="ABC_tran"/>
    <property type="match status" value="1"/>
</dbReference>
<evidence type="ECO:0000256" key="3">
    <source>
        <dbReference type="ARBA" id="ARBA00022840"/>
    </source>
</evidence>
<feature type="domain" description="ABC transporter" evidence="4">
    <location>
        <begin position="2"/>
        <end position="144"/>
    </location>
</feature>
<dbReference type="GO" id="GO:0005886">
    <property type="term" value="C:plasma membrane"/>
    <property type="evidence" value="ECO:0007669"/>
    <property type="project" value="TreeGrafter"/>
</dbReference>
<dbReference type="PANTHER" id="PTHR45772:SF7">
    <property type="entry name" value="AMINO ACID ABC TRANSPORTER ATP-BINDING PROTEIN"/>
    <property type="match status" value="1"/>
</dbReference>
<evidence type="ECO:0000259" key="4">
    <source>
        <dbReference type="Pfam" id="PF00005"/>
    </source>
</evidence>
<dbReference type="GO" id="GO:1903806">
    <property type="term" value="P:L-isoleucine import across plasma membrane"/>
    <property type="evidence" value="ECO:0007669"/>
    <property type="project" value="TreeGrafter"/>
</dbReference>
<dbReference type="GO" id="GO:0015192">
    <property type="term" value="F:L-phenylalanine transmembrane transporter activity"/>
    <property type="evidence" value="ECO:0007669"/>
    <property type="project" value="TreeGrafter"/>
</dbReference>
<protein>
    <recommendedName>
        <fullName evidence="4">ABC transporter domain-containing protein</fullName>
    </recommendedName>
</protein>
<dbReference type="GO" id="GO:0016887">
    <property type="term" value="F:ATP hydrolysis activity"/>
    <property type="evidence" value="ECO:0007669"/>
    <property type="project" value="InterPro"/>
</dbReference>
<evidence type="ECO:0000256" key="2">
    <source>
        <dbReference type="ARBA" id="ARBA00022741"/>
    </source>
</evidence>
<dbReference type="GO" id="GO:1903805">
    <property type="term" value="P:L-valine import across plasma membrane"/>
    <property type="evidence" value="ECO:0007669"/>
    <property type="project" value="TreeGrafter"/>
</dbReference>
<dbReference type="InterPro" id="IPR051120">
    <property type="entry name" value="ABC_AA/LPS_Transport"/>
</dbReference>